<sequence length="208" mass="24550">MSNFREQCETDDITDNTKKYIFLDYLNKLIYEQLHETREHTFRIEKLALSIGKFLNLNTDELNTLSHVARFHDIGKIVLPKDLLQKTDYLTTDESKLLKRHPIYGYHIVNKIPGFQDIARGILYHHERWDGNGFPYKLKGEEIPISSRIVNIVNFFDVLTHYRSYKLSPDQAIDELIFGSRYQFDPDIVTKLINTNFIHKIVCENLET</sequence>
<dbReference type="InterPro" id="IPR052020">
    <property type="entry name" value="Cyclic_di-GMP/3'3'-cGAMP_PDE"/>
</dbReference>
<dbReference type="PROSITE" id="PS51832">
    <property type="entry name" value="HD_GYP"/>
    <property type="match status" value="1"/>
</dbReference>
<comment type="caution">
    <text evidence="2">The sequence shown here is derived from an EMBL/GenBank/DDBJ whole genome shotgun (WGS) entry which is preliminary data.</text>
</comment>
<dbReference type="OrthoDB" id="9804747at2"/>
<organism evidence="2 3">
    <name type="scientific">Natranaerobius trueperi</name>
    <dbReference type="NCBI Taxonomy" id="759412"/>
    <lineage>
        <taxon>Bacteria</taxon>
        <taxon>Bacillati</taxon>
        <taxon>Bacillota</taxon>
        <taxon>Clostridia</taxon>
        <taxon>Natranaerobiales</taxon>
        <taxon>Natranaerobiaceae</taxon>
        <taxon>Natranaerobius</taxon>
    </lineage>
</organism>
<feature type="domain" description="HD-GYP" evidence="1">
    <location>
        <begin position="15"/>
        <end position="208"/>
    </location>
</feature>
<dbReference type="CDD" id="cd00077">
    <property type="entry name" value="HDc"/>
    <property type="match status" value="1"/>
</dbReference>
<keyword evidence="3" id="KW-1185">Reference proteome</keyword>
<dbReference type="PANTHER" id="PTHR45228">
    <property type="entry name" value="CYCLIC DI-GMP PHOSPHODIESTERASE TM_0186-RELATED"/>
    <property type="match status" value="1"/>
</dbReference>
<accession>A0A226C2K9</accession>
<gene>
    <name evidence="2" type="ORF">CDO51_02395</name>
</gene>
<proteinExistence type="predicted"/>
<dbReference type="EMBL" id="NIQC01000003">
    <property type="protein sequence ID" value="OWZ84630.1"/>
    <property type="molecule type" value="Genomic_DNA"/>
</dbReference>
<reference evidence="2 3" key="1">
    <citation type="submission" date="2017-06" db="EMBL/GenBank/DDBJ databases">
        <title>Draft Genome Sequence of Natranaerobius trueperi halophilic, alkalithermophilic bacteria from soda lakes.</title>
        <authorList>
            <person name="Zhao B."/>
        </authorList>
    </citation>
    <scope>NUCLEOTIDE SEQUENCE [LARGE SCALE GENOMIC DNA]</scope>
    <source>
        <strain evidence="2 3">DSM 18760</strain>
    </source>
</reference>
<dbReference type="InterPro" id="IPR003607">
    <property type="entry name" value="HD/PDEase_dom"/>
</dbReference>
<dbReference type="Pfam" id="PF13487">
    <property type="entry name" value="HD_5"/>
    <property type="match status" value="1"/>
</dbReference>
<dbReference type="Gene3D" id="1.10.3210.10">
    <property type="entry name" value="Hypothetical protein af1432"/>
    <property type="match status" value="1"/>
</dbReference>
<evidence type="ECO:0000313" key="3">
    <source>
        <dbReference type="Proteomes" id="UP000214588"/>
    </source>
</evidence>
<dbReference type="Proteomes" id="UP000214588">
    <property type="component" value="Unassembled WGS sequence"/>
</dbReference>
<name>A0A226C2K9_9FIRM</name>
<dbReference type="AlphaFoldDB" id="A0A226C2K9"/>
<dbReference type="InterPro" id="IPR037522">
    <property type="entry name" value="HD_GYP_dom"/>
</dbReference>
<protein>
    <recommendedName>
        <fullName evidence="1">HD-GYP domain-containing protein</fullName>
    </recommendedName>
</protein>
<dbReference type="SUPFAM" id="SSF109604">
    <property type="entry name" value="HD-domain/PDEase-like"/>
    <property type="match status" value="1"/>
</dbReference>
<dbReference type="RefSeq" id="WP_089022700.1">
    <property type="nucleotide sequence ID" value="NZ_NIQC01000003.1"/>
</dbReference>
<evidence type="ECO:0000259" key="1">
    <source>
        <dbReference type="PROSITE" id="PS51832"/>
    </source>
</evidence>
<evidence type="ECO:0000313" key="2">
    <source>
        <dbReference type="EMBL" id="OWZ84630.1"/>
    </source>
</evidence>